<dbReference type="PANTHER" id="PTHR48022">
    <property type="entry name" value="PLASTIDIC GLUCOSE TRANSPORTER 4"/>
    <property type="match status" value="1"/>
</dbReference>
<evidence type="ECO:0000259" key="9">
    <source>
        <dbReference type="PROSITE" id="PS50850"/>
    </source>
</evidence>
<dbReference type="STRING" id="1392250.A0A2I2G8E0"/>
<comment type="caution">
    <text evidence="10">The sequence shown here is derived from an EMBL/GenBank/DDBJ whole genome shotgun (WGS) entry which is preliminary data.</text>
</comment>
<feature type="transmembrane region" description="Helical" evidence="8">
    <location>
        <begin position="303"/>
        <end position="323"/>
    </location>
</feature>
<keyword evidence="3 7" id="KW-0813">Transport</keyword>
<comment type="subcellular location">
    <subcellularLocation>
        <location evidence="1">Membrane</location>
        <topology evidence="1">Multi-pass membrane protein</topology>
    </subcellularLocation>
</comment>
<reference evidence="10 11" key="1">
    <citation type="submission" date="2016-12" db="EMBL/GenBank/DDBJ databases">
        <title>The genomes of Aspergillus section Nigri reveals drivers in fungal speciation.</title>
        <authorList>
            <consortium name="DOE Joint Genome Institute"/>
            <person name="Vesth T.C."/>
            <person name="Nybo J."/>
            <person name="Theobald S."/>
            <person name="Brandl J."/>
            <person name="Frisvad J.C."/>
            <person name="Nielsen K.F."/>
            <person name="Lyhne E.K."/>
            <person name="Kogle M.E."/>
            <person name="Kuo A."/>
            <person name="Riley R."/>
            <person name="Clum A."/>
            <person name="Nolan M."/>
            <person name="Lipzen A."/>
            <person name="Salamov A."/>
            <person name="Henrissat B."/>
            <person name="Wiebenga A."/>
            <person name="De Vries R.P."/>
            <person name="Grigoriev I.V."/>
            <person name="Mortensen U.H."/>
            <person name="Andersen M.R."/>
            <person name="Baker S.E."/>
        </authorList>
    </citation>
    <scope>NUCLEOTIDE SEQUENCE [LARGE SCALE GENOMIC DNA]</scope>
    <source>
        <strain evidence="10 11">IBT 23096</strain>
    </source>
</reference>
<sequence length="538" mass="59326">MSEKLDTTVSHADKGDAEVRGVNNAALAVATMQQKPKLLSKSMLKLYWCIGVAMLNSCINGYDGSLMGSINSYEQYRSYFGFDPDEGTPSTGIVYAIYTIGNIVGSFAAGPFTDFKGRRVGMALGAIFIIIGTIVQASCHNLGGFMAGRFILGFGVATSATAGPAYVSEIAHPAYRGAMTGLYNVLWFGGGIPGTFIPWRTSSIEGNMSWRIPIWLQMVFSGLVLCFCFTVPESPRWLISQDKHEAALKVLADYHGDGDRNAPIVQLEYREMIEDISKTGSDKRWWDYRELFNSRETRYRSMLVIFMAFFGQWSGNGPVSYYYPQMLRGAGIENNSTRLLLQGLQNVVQFIGAVAGALVTDRVGRRPQLLVSTAIIVVLFAIVTALNATNVIDGPDGEPIAKSGVTARAQIAMIFLFGFVYSAGWTPNQAMYPVECLRYESRAKGMGMNNFFVNIASFYNTFVTGIAFSGAGWKYYFLFIFWDTFEFLIIYFLFVETSKRTLEELTAIFQAKSPKKASLQKDAVFVAGGEAAEIKEAP</sequence>
<name>A0A2I2G8E0_9EURO</name>
<dbReference type="InterPro" id="IPR036259">
    <property type="entry name" value="MFS_trans_sf"/>
</dbReference>
<feature type="transmembrane region" description="Helical" evidence="8">
    <location>
        <begin position="44"/>
        <end position="62"/>
    </location>
</feature>
<feature type="transmembrane region" description="Helical" evidence="8">
    <location>
        <begin position="409"/>
        <end position="427"/>
    </location>
</feature>
<accession>A0A2I2G8E0</accession>
<evidence type="ECO:0000256" key="7">
    <source>
        <dbReference type="RuleBase" id="RU003346"/>
    </source>
</evidence>
<dbReference type="InterPro" id="IPR020846">
    <property type="entry name" value="MFS_dom"/>
</dbReference>
<dbReference type="OrthoDB" id="6133115at2759"/>
<evidence type="ECO:0000256" key="4">
    <source>
        <dbReference type="ARBA" id="ARBA00022692"/>
    </source>
</evidence>
<evidence type="ECO:0000313" key="10">
    <source>
        <dbReference type="EMBL" id="PLB49142.1"/>
    </source>
</evidence>
<dbReference type="PROSITE" id="PS50850">
    <property type="entry name" value="MFS"/>
    <property type="match status" value="1"/>
</dbReference>
<evidence type="ECO:0000256" key="5">
    <source>
        <dbReference type="ARBA" id="ARBA00022989"/>
    </source>
</evidence>
<feature type="transmembrane region" description="Helical" evidence="8">
    <location>
        <begin position="475"/>
        <end position="494"/>
    </location>
</feature>
<dbReference type="GO" id="GO:0005351">
    <property type="term" value="F:carbohydrate:proton symporter activity"/>
    <property type="evidence" value="ECO:0007669"/>
    <property type="project" value="TreeGrafter"/>
</dbReference>
<dbReference type="Proteomes" id="UP000234275">
    <property type="component" value="Unassembled WGS sequence"/>
</dbReference>
<feature type="transmembrane region" description="Helical" evidence="8">
    <location>
        <begin position="212"/>
        <end position="231"/>
    </location>
</feature>
<keyword evidence="6 8" id="KW-0472">Membrane</keyword>
<feature type="transmembrane region" description="Helical" evidence="8">
    <location>
        <begin position="180"/>
        <end position="200"/>
    </location>
</feature>
<feature type="transmembrane region" description="Helical" evidence="8">
    <location>
        <begin position="120"/>
        <end position="138"/>
    </location>
</feature>
<feature type="transmembrane region" description="Helical" evidence="8">
    <location>
        <begin position="150"/>
        <end position="168"/>
    </location>
</feature>
<evidence type="ECO:0000256" key="8">
    <source>
        <dbReference type="SAM" id="Phobius"/>
    </source>
</evidence>
<dbReference type="EMBL" id="MSFO01000004">
    <property type="protein sequence ID" value="PLB49142.1"/>
    <property type="molecule type" value="Genomic_DNA"/>
</dbReference>
<evidence type="ECO:0000256" key="3">
    <source>
        <dbReference type="ARBA" id="ARBA00022448"/>
    </source>
</evidence>
<dbReference type="SUPFAM" id="SSF103473">
    <property type="entry name" value="MFS general substrate transporter"/>
    <property type="match status" value="1"/>
</dbReference>
<keyword evidence="11" id="KW-1185">Reference proteome</keyword>
<comment type="similarity">
    <text evidence="2 7">Belongs to the major facilitator superfamily. Sugar transporter (TC 2.A.1.1) family.</text>
</comment>
<evidence type="ECO:0000256" key="6">
    <source>
        <dbReference type="ARBA" id="ARBA00023136"/>
    </source>
</evidence>
<gene>
    <name evidence="10" type="ORF">P170DRAFT_383762</name>
</gene>
<protein>
    <submittedName>
        <fullName evidence="10">Putative MFS lactose permease</fullName>
    </submittedName>
</protein>
<dbReference type="InterPro" id="IPR050360">
    <property type="entry name" value="MFS_Sugar_Transporters"/>
</dbReference>
<evidence type="ECO:0000256" key="1">
    <source>
        <dbReference type="ARBA" id="ARBA00004141"/>
    </source>
</evidence>
<dbReference type="FunFam" id="1.20.1250.20:FF:000217">
    <property type="entry name" value="MFS lactose permease, putative"/>
    <property type="match status" value="1"/>
</dbReference>
<dbReference type="InterPro" id="IPR003663">
    <property type="entry name" value="Sugar/inositol_transpt"/>
</dbReference>
<dbReference type="PANTHER" id="PTHR48022:SF79">
    <property type="entry name" value="LACTOSE PERMEASE, PUTATIVE (AFU_ORTHOLOGUE AFUA_6G01860)-RELATED"/>
    <property type="match status" value="1"/>
</dbReference>
<dbReference type="RefSeq" id="XP_024704444.1">
    <property type="nucleotide sequence ID" value="XM_024845659.1"/>
</dbReference>
<dbReference type="VEuPathDB" id="FungiDB:P170DRAFT_383762"/>
<feature type="transmembrane region" description="Helical" evidence="8">
    <location>
        <begin position="93"/>
        <end position="113"/>
    </location>
</feature>
<keyword evidence="5 8" id="KW-1133">Transmembrane helix</keyword>
<feature type="transmembrane region" description="Helical" evidence="8">
    <location>
        <begin position="343"/>
        <end position="360"/>
    </location>
</feature>
<dbReference type="Gene3D" id="1.20.1250.20">
    <property type="entry name" value="MFS general substrate transporter like domains"/>
    <property type="match status" value="1"/>
</dbReference>
<organism evidence="10 11">
    <name type="scientific">Aspergillus steynii IBT 23096</name>
    <dbReference type="NCBI Taxonomy" id="1392250"/>
    <lineage>
        <taxon>Eukaryota</taxon>
        <taxon>Fungi</taxon>
        <taxon>Dikarya</taxon>
        <taxon>Ascomycota</taxon>
        <taxon>Pezizomycotina</taxon>
        <taxon>Eurotiomycetes</taxon>
        <taxon>Eurotiomycetidae</taxon>
        <taxon>Eurotiales</taxon>
        <taxon>Aspergillaceae</taxon>
        <taxon>Aspergillus</taxon>
        <taxon>Aspergillus subgen. Circumdati</taxon>
    </lineage>
</organism>
<proteinExistence type="inferred from homology"/>
<dbReference type="NCBIfam" id="TIGR00879">
    <property type="entry name" value="SP"/>
    <property type="match status" value="1"/>
</dbReference>
<evidence type="ECO:0000313" key="11">
    <source>
        <dbReference type="Proteomes" id="UP000234275"/>
    </source>
</evidence>
<dbReference type="GO" id="GO:0016020">
    <property type="term" value="C:membrane"/>
    <property type="evidence" value="ECO:0007669"/>
    <property type="project" value="UniProtKB-SubCell"/>
</dbReference>
<dbReference type="InterPro" id="IPR005828">
    <property type="entry name" value="MFS_sugar_transport-like"/>
</dbReference>
<evidence type="ECO:0000256" key="2">
    <source>
        <dbReference type="ARBA" id="ARBA00010992"/>
    </source>
</evidence>
<dbReference type="Pfam" id="PF00083">
    <property type="entry name" value="Sugar_tr"/>
    <property type="match status" value="1"/>
</dbReference>
<dbReference type="GeneID" id="36553358"/>
<feature type="domain" description="Major facilitator superfamily (MFS) profile" evidence="9">
    <location>
        <begin position="49"/>
        <end position="498"/>
    </location>
</feature>
<feature type="transmembrane region" description="Helical" evidence="8">
    <location>
        <begin position="369"/>
        <end position="389"/>
    </location>
</feature>
<dbReference type="AlphaFoldDB" id="A0A2I2G8E0"/>
<feature type="transmembrane region" description="Helical" evidence="8">
    <location>
        <begin position="448"/>
        <end position="469"/>
    </location>
</feature>
<keyword evidence="4 8" id="KW-0812">Transmembrane</keyword>